<dbReference type="Gene3D" id="3.40.640.10">
    <property type="entry name" value="Type I PLP-dependent aspartate aminotransferase-like (Major domain)"/>
    <property type="match status" value="1"/>
</dbReference>
<evidence type="ECO:0000256" key="2">
    <source>
        <dbReference type="ARBA" id="ARBA00007441"/>
    </source>
</evidence>
<keyword evidence="5" id="KW-0663">Pyridoxal phosphate</keyword>
<dbReference type="InterPro" id="IPR015424">
    <property type="entry name" value="PyrdxlP-dep_Trfase"/>
</dbReference>
<dbReference type="EC" id="2.6.1.-" evidence="6"/>
<dbReference type="PROSITE" id="PS00105">
    <property type="entry name" value="AA_TRANSFER_CLASS_1"/>
    <property type="match status" value="1"/>
</dbReference>
<dbReference type="EMBL" id="DXFW01000038">
    <property type="protein sequence ID" value="HIX06586.1"/>
    <property type="molecule type" value="Genomic_DNA"/>
</dbReference>
<protein>
    <recommendedName>
        <fullName evidence="6">Aminotransferase</fullName>
        <ecNumber evidence="6">2.6.1.-</ecNumber>
    </recommendedName>
</protein>
<comment type="cofactor">
    <cofactor evidence="1 6">
        <name>pyridoxal 5'-phosphate</name>
        <dbReference type="ChEBI" id="CHEBI:597326"/>
    </cofactor>
</comment>
<evidence type="ECO:0000313" key="9">
    <source>
        <dbReference type="Proteomes" id="UP000824193"/>
    </source>
</evidence>
<dbReference type="PANTHER" id="PTHR46383">
    <property type="entry name" value="ASPARTATE AMINOTRANSFERASE"/>
    <property type="match status" value="1"/>
</dbReference>
<dbReference type="InterPro" id="IPR015421">
    <property type="entry name" value="PyrdxlP-dep_Trfase_major"/>
</dbReference>
<feature type="domain" description="Aminotransferase class I/classII large" evidence="7">
    <location>
        <begin position="54"/>
        <end position="380"/>
    </location>
</feature>
<proteinExistence type="inferred from homology"/>
<dbReference type="InterPro" id="IPR050596">
    <property type="entry name" value="AspAT/PAT-like"/>
</dbReference>
<evidence type="ECO:0000256" key="3">
    <source>
        <dbReference type="ARBA" id="ARBA00022576"/>
    </source>
</evidence>
<dbReference type="AlphaFoldDB" id="A0A9D1V5Y0"/>
<dbReference type="PANTHER" id="PTHR46383:SF1">
    <property type="entry name" value="ASPARTATE AMINOTRANSFERASE"/>
    <property type="match status" value="1"/>
</dbReference>
<dbReference type="InterPro" id="IPR004838">
    <property type="entry name" value="NHTrfase_class1_PyrdxlP-BS"/>
</dbReference>
<dbReference type="GO" id="GO:0008483">
    <property type="term" value="F:transaminase activity"/>
    <property type="evidence" value="ECO:0007669"/>
    <property type="project" value="UniProtKB-KW"/>
</dbReference>
<comment type="similarity">
    <text evidence="2 6">Belongs to the class-I pyridoxal-phosphate-dependent aminotransferase family.</text>
</comment>
<dbReference type="GO" id="GO:0030170">
    <property type="term" value="F:pyridoxal phosphate binding"/>
    <property type="evidence" value="ECO:0007669"/>
    <property type="project" value="InterPro"/>
</dbReference>
<evidence type="ECO:0000256" key="6">
    <source>
        <dbReference type="RuleBase" id="RU000481"/>
    </source>
</evidence>
<dbReference type="SUPFAM" id="SSF53383">
    <property type="entry name" value="PLP-dependent transferases"/>
    <property type="match status" value="1"/>
</dbReference>
<dbReference type="InterPro" id="IPR004839">
    <property type="entry name" value="Aminotransferase_I/II_large"/>
</dbReference>
<name>A0A9D1V5Y0_9FIRM</name>
<dbReference type="Pfam" id="PF00155">
    <property type="entry name" value="Aminotran_1_2"/>
    <property type="match status" value="1"/>
</dbReference>
<comment type="caution">
    <text evidence="8">The sequence shown here is derived from an EMBL/GenBank/DDBJ whole genome shotgun (WGS) entry which is preliminary data.</text>
</comment>
<reference evidence="8" key="2">
    <citation type="submission" date="2021-04" db="EMBL/GenBank/DDBJ databases">
        <authorList>
            <person name="Gilroy R."/>
        </authorList>
    </citation>
    <scope>NUCLEOTIDE SEQUENCE</scope>
    <source>
        <strain evidence="8">2239</strain>
    </source>
</reference>
<sequence>MDVKSKMNDRFRDLQGGLFLEVTKADVGEGAGNFMKAGGDIMAWADPFFPDPSMPESVKKAMVEAIEGGFPAHYSMPIGLYELREALAEHITERTGIPIDPSRNVIVTPGSDSGLLFAMMPFIEEGDEIMVPNPSYPSNFLNGKLLGGVTVPVPLYEEDNYQIRIEEFEKRLTPRTKMVLMSHPNNPTTTVFRREGLEELCKFIVKNDLILVCDQAFEDHIYDGIEFVAPCTLPGMWERTLTVCSISKGIGLSGLRIGYIYTNDHIMDVLYGGAVNVLGAASTASSIGAIAAIKDKELLKSNYERLERRRRLAYEVLSTTPGVKMKMSESGILSWLDVSALGTCAEVSEYLMEHARIMVNQGTPYGSQGEGHIRIVTACFAKDEDAVERFERIKAALTQMAKEKGII</sequence>
<keyword evidence="3 6" id="KW-0032">Aminotransferase</keyword>
<evidence type="ECO:0000259" key="7">
    <source>
        <dbReference type="Pfam" id="PF00155"/>
    </source>
</evidence>
<dbReference type="Proteomes" id="UP000824193">
    <property type="component" value="Unassembled WGS sequence"/>
</dbReference>
<evidence type="ECO:0000256" key="5">
    <source>
        <dbReference type="ARBA" id="ARBA00022898"/>
    </source>
</evidence>
<evidence type="ECO:0000313" key="8">
    <source>
        <dbReference type="EMBL" id="HIX06586.1"/>
    </source>
</evidence>
<reference evidence="8" key="1">
    <citation type="journal article" date="2021" name="PeerJ">
        <title>Extensive microbial diversity within the chicken gut microbiome revealed by metagenomics and culture.</title>
        <authorList>
            <person name="Gilroy R."/>
            <person name="Ravi A."/>
            <person name="Getino M."/>
            <person name="Pursley I."/>
            <person name="Horton D.L."/>
            <person name="Alikhan N.F."/>
            <person name="Baker D."/>
            <person name="Gharbi K."/>
            <person name="Hall N."/>
            <person name="Watson M."/>
            <person name="Adriaenssens E.M."/>
            <person name="Foster-Nyarko E."/>
            <person name="Jarju S."/>
            <person name="Secka A."/>
            <person name="Antonio M."/>
            <person name="Oren A."/>
            <person name="Chaudhuri R.R."/>
            <person name="La Ragione R."/>
            <person name="Hildebrand F."/>
            <person name="Pallen M.J."/>
        </authorList>
    </citation>
    <scope>NUCLEOTIDE SEQUENCE</scope>
    <source>
        <strain evidence="8">2239</strain>
    </source>
</reference>
<accession>A0A9D1V5Y0</accession>
<dbReference type="CDD" id="cd00609">
    <property type="entry name" value="AAT_like"/>
    <property type="match status" value="1"/>
</dbReference>
<organism evidence="8 9">
    <name type="scientific">Candidatus Allofournierella pullicola</name>
    <dbReference type="NCBI Taxonomy" id="2838596"/>
    <lineage>
        <taxon>Bacteria</taxon>
        <taxon>Bacillati</taxon>
        <taxon>Bacillota</taxon>
        <taxon>Clostridia</taxon>
        <taxon>Eubacteriales</taxon>
        <taxon>Oscillospiraceae</taxon>
        <taxon>Allofournierella</taxon>
    </lineage>
</organism>
<evidence type="ECO:0000256" key="4">
    <source>
        <dbReference type="ARBA" id="ARBA00022679"/>
    </source>
</evidence>
<keyword evidence="4 6" id="KW-0808">Transferase</keyword>
<dbReference type="GO" id="GO:0006520">
    <property type="term" value="P:amino acid metabolic process"/>
    <property type="evidence" value="ECO:0007669"/>
    <property type="project" value="InterPro"/>
</dbReference>
<evidence type="ECO:0000256" key="1">
    <source>
        <dbReference type="ARBA" id="ARBA00001933"/>
    </source>
</evidence>
<gene>
    <name evidence="8" type="ORF">H9865_10915</name>
</gene>